<dbReference type="Gene3D" id="3.80.10.10">
    <property type="entry name" value="Ribonuclease Inhibitor"/>
    <property type="match status" value="5"/>
</dbReference>
<dbReference type="FunCoup" id="A0A6J2XPZ9">
    <property type="interactions" value="1"/>
</dbReference>
<dbReference type="InParanoid" id="A0A6J2XPZ9"/>
<dbReference type="SMART" id="SM00369">
    <property type="entry name" value="LRR_TYP"/>
    <property type="match status" value="21"/>
</dbReference>
<dbReference type="InterPro" id="IPR003591">
    <property type="entry name" value="Leu-rich_rpt_typical-subtyp"/>
</dbReference>
<dbReference type="PANTHER" id="PTHR24366:SF170">
    <property type="entry name" value="RE50361P"/>
    <property type="match status" value="1"/>
</dbReference>
<protein>
    <submittedName>
        <fullName evidence="5">Protein artichoke isoform X1</fullName>
    </submittedName>
</protein>
<dbReference type="PROSITE" id="PS51450">
    <property type="entry name" value="LRR"/>
    <property type="match status" value="5"/>
</dbReference>
<gene>
    <name evidence="5" type="primary">LOC115880507</name>
</gene>
<evidence type="ECO:0000313" key="5">
    <source>
        <dbReference type="RefSeq" id="XP_030753583.1"/>
    </source>
</evidence>
<dbReference type="GeneID" id="115880507"/>
<dbReference type="RefSeq" id="XP_030753583.1">
    <property type="nucleotide sequence ID" value="XM_030897723.1"/>
</dbReference>
<evidence type="ECO:0000256" key="2">
    <source>
        <dbReference type="ARBA" id="ARBA00022737"/>
    </source>
</evidence>
<keyword evidence="1" id="KW-0433">Leucine-rich repeat</keyword>
<organism evidence="4 5">
    <name type="scientific">Sitophilus oryzae</name>
    <name type="common">Rice weevil</name>
    <name type="synonym">Curculio oryzae</name>
    <dbReference type="NCBI Taxonomy" id="7048"/>
    <lineage>
        <taxon>Eukaryota</taxon>
        <taxon>Metazoa</taxon>
        <taxon>Ecdysozoa</taxon>
        <taxon>Arthropoda</taxon>
        <taxon>Hexapoda</taxon>
        <taxon>Insecta</taxon>
        <taxon>Pterygota</taxon>
        <taxon>Neoptera</taxon>
        <taxon>Endopterygota</taxon>
        <taxon>Coleoptera</taxon>
        <taxon>Polyphaga</taxon>
        <taxon>Cucujiformia</taxon>
        <taxon>Curculionidae</taxon>
        <taxon>Dryophthorinae</taxon>
        <taxon>Sitophilus</taxon>
    </lineage>
</organism>
<reference evidence="5" key="1">
    <citation type="submission" date="2025-08" db="UniProtKB">
        <authorList>
            <consortium name="RefSeq"/>
        </authorList>
    </citation>
    <scope>IDENTIFICATION</scope>
    <source>
        <tissue evidence="5">Gonads</tissue>
    </source>
</reference>
<keyword evidence="4" id="KW-1185">Reference proteome</keyword>
<proteinExistence type="predicted"/>
<evidence type="ECO:0000256" key="1">
    <source>
        <dbReference type="ARBA" id="ARBA00022614"/>
    </source>
</evidence>
<accession>A0A6J2XPZ9</accession>
<keyword evidence="2" id="KW-0677">Repeat</keyword>
<feature type="signal peptide" evidence="3">
    <location>
        <begin position="1"/>
        <end position="21"/>
    </location>
</feature>
<evidence type="ECO:0000313" key="4">
    <source>
        <dbReference type="Proteomes" id="UP000504635"/>
    </source>
</evidence>
<dbReference type="KEGG" id="soy:115880507"/>
<dbReference type="SMART" id="SM00364">
    <property type="entry name" value="LRR_BAC"/>
    <property type="match status" value="8"/>
</dbReference>
<dbReference type="InterPro" id="IPR001611">
    <property type="entry name" value="Leu-rich_rpt"/>
</dbReference>
<dbReference type="SUPFAM" id="SSF52058">
    <property type="entry name" value="L domain-like"/>
    <property type="match status" value="4"/>
</dbReference>
<name>A0A6J2XPZ9_SITOR</name>
<feature type="chain" id="PRO_5026942035" evidence="3">
    <location>
        <begin position="22"/>
        <end position="1414"/>
    </location>
</feature>
<evidence type="ECO:0000256" key="3">
    <source>
        <dbReference type="SAM" id="SignalP"/>
    </source>
</evidence>
<dbReference type="Pfam" id="PF13855">
    <property type="entry name" value="LRR_8"/>
    <property type="match status" value="8"/>
</dbReference>
<keyword evidence="3" id="KW-0732">Signal</keyword>
<dbReference type="PANTHER" id="PTHR24366">
    <property type="entry name" value="IG(IMMUNOGLOBULIN) AND LRR(LEUCINE RICH REPEAT) DOMAINS"/>
    <property type="match status" value="1"/>
</dbReference>
<dbReference type="OrthoDB" id="8195690at2759"/>
<dbReference type="Proteomes" id="UP000504635">
    <property type="component" value="Unplaced"/>
</dbReference>
<dbReference type="FunFam" id="3.80.10.10:FF:001164">
    <property type="entry name" value="GH01279p"/>
    <property type="match status" value="2"/>
</dbReference>
<dbReference type="SMART" id="SM00365">
    <property type="entry name" value="LRR_SD22"/>
    <property type="match status" value="7"/>
</dbReference>
<dbReference type="InterPro" id="IPR032675">
    <property type="entry name" value="LRR_dom_sf"/>
</dbReference>
<sequence length="1414" mass="159317">MTNLWIWSIFLVYCSLRTISGNETRKGCPPPKVILPCRCLVRGDEYQIWCTHSDLQSVLEGLRATAKFIQEPIDEVILENNYLPSLPGRTFFPLKILRLMLRHNGLERVSNDWLGGLETVLVELYVVEPRLRSIPDDSLLPMISLEAITIDGKLMKRVPLFSGLPKLKYLQIKSALLMEISPSNFKDNPSLEKLHIGPCPKLNRLDANLLRDLPSLRLVNISHSGVTLIHPMAITRLPILDELILIGNRISDAGMVGRVCRELPQLQMLRLDENYLDVLEDGAFVDLPMLTSLHLSNNRIRELQQGAFDRVPRLRNLNLSGNVLRRIHPDSFLPDSGNKLEELLLVDNKISHVADLRIILDALPRLVFLDMSYNNLEAIPFGSLRGHQTLEHLNLDYNNIHLIDREAFVAMPALRELRLKNNSLSNTLISPLWNLPQLKGLDLSGNAFRRLEHNFLSDLPSLRKLDFSRNELTFIDPASFAATPALEFVNISNNALANIHPSTFKHLMNLYELDISNNAITEFIPGLPHAIEYLHLQKNKIIVMPLNLDLPALKILDLTKNRIEFIPKGLFTRLPQLRKLYLGKNFLKKLEDGTLRGLSKLEALDLMENGLIHLGTYVFRDTSDLRDLNLGNNRLELINPELFHSITHLKRLNLTQNLINEILPGTMDKNNELQMIDVSSNKLVRLPSAFMGLKNLRILNINYNRLNSIDPEILGSLPSLRALKLAHNFIKELKEHVFHKLQHLSNIDLEENELEYIESNFVKNLPVLKQIKLCKNKIKNIPEMAFVNLPSLQILELQENQIKSIAPNAFVSIQHLLMLNLSHNQIENIEAAGLKGAKSLEMLDLSHNGIKAVVSPNLEKMEWLVELRLDNNKICGVNGSPFNNMPRLRVLSLKNNQLMSFPERVIERIRGNIAVLDIDGNPLACACNTLWLQAWLRETGSVGPKCGDGPLLRELDIPREECSEEERNVELVAPGCESELLSAPGLYGISQVSTQWMNLRNNNNSGNKNNIPPLPEESEYFYDDYVDYPDNGTGANVVDSNTARNVASKAKQIINEKEIPREVSNSPSSSGFTFFGLPLPNFGPLFKQDIRNDNAIPIPPIKINDRLGIVNRQQDIMSEIARLQKAPPNLPSLETGGFIPILPGTGGFSPMTNIFSHQDLEGIRLKDPPPIQSNRLNLSTTSTEKRIEKKIHNQISTNIPTTNSIIDSNSTLSKKGSDSPLMISSTKELKAHQNTTDNLNLNPYNNTINLVVSTTTELLQEITTNPADETTVLKVINTKIPELAINTESSNSFKTDNDKPPRNSVPQAAFLIPGGQQPPKKMATITKVHSPVIATVNEPLISLQEETANYTIEYTTLKNNLTHNDMSWYFATYNNTKHGTYKNSGNHVTRMKNIPLIVILVTLKNLKSFFIVNI</sequence>